<organism evidence="4 5">
    <name type="scientific">Flavobacterium rhamnosiphilum</name>
    <dbReference type="NCBI Taxonomy" id="2541724"/>
    <lineage>
        <taxon>Bacteria</taxon>
        <taxon>Pseudomonadati</taxon>
        <taxon>Bacteroidota</taxon>
        <taxon>Flavobacteriia</taxon>
        <taxon>Flavobacteriales</taxon>
        <taxon>Flavobacteriaceae</taxon>
        <taxon>Flavobacterium</taxon>
    </lineage>
</organism>
<dbReference type="Proteomes" id="UP000294814">
    <property type="component" value="Unassembled WGS sequence"/>
</dbReference>
<evidence type="ECO:0000313" key="5">
    <source>
        <dbReference type="Proteomes" id="UP000294814"/>
    </source>
</evidence>
<gene>
    <name evidence="4" type="ORF">E0I26_15835</name>
</gene>
<comment type="caution">
    <text evidence="4">The sequence shown here is derived from an EMBL/GenBank/DDBJ whole genome shotgun (WGS) entry which is preliminary data.</text>
</comment>
<dbReference type="Pfam" id="PF02719">
    <property type="entry name" value="Polysacc_synt_2"/>
    <property type="match status" value="1"/>
</dbReference>
<feature type="transmembrane region" description="Helical" evidence="2">
    <location>
        <begin position="147"/>
        <end position="167"/>
    </location>
</feature>
<comment type="similarity">
    <text evidence="1">Belongs to the polysaccharide synthase family.</text>
</comment>
<proteinExistence type="inferred from homology"/>
<reference evidence="4 5" key="1">
    <citation type="submission" date="2019-03" db="EMBL/GenBank/DDBJ databases">
        <title>Novel species of Flavobacterium.</title>
        <authorList>
            <person name="Liu Q."/>
            <person name="Xin Y.-H."/>
        </authorList>
    </citation>
    <scope>NUCLEOTIDE SEQUENCE [LARGE SCALE GENOMIC DNA]</scope>
    <source>
        <strain evidence="4 5">LB3P52</strain>
    </source>
</reference>
<dbReference type="EMBL" id="SMLG01000017">
    <property type="protein sequence ID" value="TDE41729.1"/>
    <property type="molecule type" value="Genomic_DNA"/>
</dbReference>
<name>A0A4R5F2G1_9FLAO</name>
<dbReference type="InterPro" id="IPR003869">
    <property type="entry name" value="Polysac_CapD-like"/>
</dbReference>
<evidence type="ECO:0000313" key="4">
    <source>
        <dbReference type="EMBL" id="TDE41729.1"/>
    </source>
</evidence>
<sequence>MLFLVYCKELILKKNTLGTTKDSGSAPPTSTFFSRENLKFSIHNLSYLPRWIIIMMDFSVLVLSFFFTILIFKGTGLDYIITPHSFTFISALFGINVFFFWLFRTYSGIIRHSSYIDAVKLLFSQMAVLVLFLFFNFGYELLHGEKAFLNTAFFINIVLSFCGLFLYRVIIKQTFEIYFSEQGTNKLIRTIIYGTDANAISVANALKFETPSRFKIVGFVDKNNQNATKRMLDLPILVKKKKLPPLMRSVNAQAVIIADKSLSKEEQLIIVDQCLEFNYNVFTVPLISDWENQKEISQKVKNIQIEDLLERKPIVLDGKSISKQLKDKTILITGAAGSIGSEIVRQVLNFNPKTVLILDQAETPLHHMYLEMNALNSDSEIHTIIADVRNKEAMNNVFKTHQPQVVFHAAAYKHVPLMEENPSQAILTNIEGTKNLADLSCLYNVKKFVMVSTDKAVNPSNVMGASKRIAEKYVHSLQSKNQEDRGKNATKFITTRFGNVLGSNGSVVPLFTKQISNGGPITITHPDIIRYFMTIPEACQLVLEAGAMGNGGEIYIFDMGKPVKIIDLAKKMIKLAGFIPDKDIKIQIVGLRPGEKLYEELLNDTSKTLPTYHEKIMISEEILDEFEDLNAAIEELIRIANHFDNDQIVIKMKKIVPEFKSMNSTFEVLDKQEKHLVD</sequence>
<dbReference type="Pfam" id="PF13727">
    <property type="entry name" value="CoA_binding_3"/>
    <property type="match status" value="1"/>
</dbReference>
<feature type="transmembrane region" description="Helical" evidence="2">
    <location>
        <begin position="84"/>
        <end position="103"/>
    </location>
</feature>
<protein>
    <submittedName>
        <fullName evidence="4">Polysaccharide biosynthesis protein</fullName>
    </submittedName>
</protein>
<dbReference type="PANTHER" id="PTHR43318:SF1">
    <property type="entry name" value="POLYSACCHARIDE BIOSYNTHESIS PROTEIN EPSC-RELATED"/>
    <property type="match status" value="1"/>
</dbReference>
<dbReference type="CDD" id="cd05237">
    <property type="entry name" value="UDP_invert_4-6DH_SDR_e"/>
    <property type="match status" value="1"/>
</dbReference>
<feature type="domain" description="Polysaccharide biosynthesis protein CapD-like" evidence="3">
    <location>
        <begin position="330"/>
        <end position="619"/>
    </location>
</feature>
<dbReference type="SUPFAM" id="SSF51735">
    <property type="entry name" value="NAD(P)-binding Rossmann-fold domains"/>
    <property type="match status" value="1"/>
</dbReference>
<evidence type="ECO:0000259" key="3">
    <source>
        <dbReference type="Pfam" id="PF02719"/>
    </source>
</evidence>
<accession>A0A4R5F2G1</accession>
<dbReference type="AlphaFoldDB" id="A0A4R5F2G1"/>
<feature type="transmembrane region" description="Helical" evidence="2">
    <location>
        <begin position="51"/>
        <end position="72"/>
    </location>
</feature>
<evidence type="ECO:0000256" key="1">
    <source>
        <dbReference type="ARBA" id="ARBA00007430"/>
    </source>
</evidence>
<evidence type="ECO:0000256" key="2">
    <source>
        <dbReference type="SAM" id="Phobius"/>
    </source>
</evidence>
<dbReference type="PANTHER" id="PTHR43318">
    <property type="entry name" value="UDP-N-ACETYLGLUCOSAMINE 4,6-DEHYDRATASE"/>
    <property type="match status" value="1"/>
</dbReference>
<dbReference type="InterPro" id="IPR051203">
    <property type="entry name" value="Polysaccharide_Synthase-Rel"/>
</dbReference>
<feature type="transmembrane region" description="Helical" evidence="2">
    <location>
        <begin position="115"/>
        <end position="135"/>
    </location>
</feature>
<keyword evidence="2" id="KW-0472">Membrane</keyword>
<keyword evidence="5" id="KW-1185">Reference proteome</keyword>
<dbReference type="OrthoDB" id="9803111at2"/>
<dbReference type="Gene3D" id="3.40.50.720">
    <property type="entry name" value="NAD(P)-binding Rossmann-like Domain"/>
    <property type="match status" value="2"/>
</dbReference>
<keyword evidence="2" id="KW-0812">Transmembrane</keyword>
<keyword evidence="2" id="KW-1133">Transmembrane helix</keyword>
<dbReference type="InterPro" id="IPR036291">
    <property type="entry name" value="NAD(P)-bd_dom_sf"/>
</dbReference>